<protein>
    <recommendedName>
        <fullName evidence="17 18">Multifunctional fusion protein</fullName>
    </recommendedName>
    <domain>
        <recommendedName>
            <fullName evidence="18">dITP/XTP pyrophosphatase</fullName>
            <ecNumber evidence="18">3.6.1.66</ecNumber>
        </recommendedName>
        <alternativeName>
            <fullName evidence="18">Non-canonical purine NTP pyrophosphatase</fullName>
        </alternativeName>
        <alternativeName>
            <fullName evidence="18">Non-standard purine NTP pyrophosphatase</fullName>
        </alternativeName>
        <alternativeName>
            <fullName evidence="18">Nucleoside-triphosphate diphosphatase</fullName>
        </alternativeName>
        <alternativeName>
            <fullName evidence="18">Nucleoside-triphosphate pyrophosphatase</fullName>
            <shortName evidence="18">NTPase</shortName>
        </alternativeName>
    </domain>
    <domain>
        <recommendedName>
            <fullName evidence="17">Ribonuclease PH</fullName>
            <shortName evidence="17">RNase PH</shortName>
            <ecNumber evidence="17">2.7.7.56</ecNumber>
        </recommendedName>
        <alternativeName>
            <fullName evidence="17">tRNA nucleotidyltransferase</fullName>
        </alternativeName>
    </domain>
</protein>
<comment type="catalytic activity">
    <reaction evidence="18">
        <text>ITP + H2O = IMP + diphosphate + H(+)</text>
        <dbReference type="Rhea" id="RHEA:29399"/>
        <dbReference type="ChEBI" id="CHEBI:15377"/>
        <dbReference type="ChEBI" id="CHEBI:15378"/>
        <dbReference type="ChEBI" id="CHEBI:33019"/>
        <dbReference type="ChEBI" id="CHEBI:58053"/>
        <dbReference type="ChEBI" id="CHEBI:61402"/>
        <dbReference type="EC" id="3.6.1.66"/>
    </reaction>
</comment>
<comment type="subunit">
    <text evidence="17">Homohexameric ring arranged as a trimer of dimers.</text>
</comment>
<evidence type="ECO:0000256" key="12">
    <source>
        <dbReference type="ARBA" id="ARBA00022842"/>
    </source>
</evidence>
<comment type="similarity">
    <text evidence="2 18 19">Belongs to the HAM1 NTPase family.</text>
</comment>
<evidence type="ECO:0000256" key="13">
    <source>
        <dbReference type="ARBA" id="ARBA00022884"/>
    </source>
</evidence>
<organism evidence="22 23">
    <name type="scientific">Clostridium cylindrosporum DSM 605</name>
    <dbReference type="NCBI Taxonomy" id="1121307"/>
    <lineage>
        <taxon>Bacteria</taxon>
        <taxon>Bacillati</taxon>
        <taxon>Bacillota</taxon>
        <taxon>Clostridia</taxon>
        <taxon>Eubacteriales</taxon>
        <taxon>Clostridiaceae</taxon>
        <taxon>Clostridium</taxon>
    </lineage>
</organism>
<dbReference type="GO" id="GO:0036220">
    <property type="term" value="F:ITP diphosphatase activity"/>
    <property type="evidence" value="ECO:0007669"/>
    <property type="project" value="UniProtKB-UniRule"/>
</dbReference>
<keyword evidence="14 18" id="KW-0546">Nucleotide metabolism</keyword>
<comment type="cofactor">
    <cofactor evidence="18">
        <name>Mg(2+)</name>
        <dbReference type="ChEBI" id="CHEBI:18420"/>
    </cofactor>
    <text evidence="18">Binds 1 Mg(2+) ion per subunit.</text>
</comment>
<dbReference type="GO" id="GO:0031125">
    <property type="term" value="P:rRNA 3'-end processing"/>
    <property type="evidence" value="ECO:0007669"/>
    <property type="project" value="UniProtKB-ARBA"/>
</dbReference>
<dbReference type="NCBIfam" id="TIGR00042">
    <property type="entry name" value="RdgB/HAM1 family non-canonical purine NTP pyrophosphatase"/>
    <property type="match status" value="1"/>
</dbReference>
<evidence type="ECO:0000256" key="17">
    <source>
        <dbReference type="HAMAP-Rule" id="MF_00564"/>
    </source>
</evidence>
<evidence type="ECO:0000256" key="2">
    <source>
        <dbReference type="ARBA" id="ARBA00008023"/>
    </source>
</evidence>
<dbReference type="CDD" id="cd00515">
    <property type="entry name" value="HAM1"/>
    <property type="match status" value="1"/>
</dbReference>
<keyword evidence="12 18" id="KW-0460">Magnesium</keyword>
<dbReference type="EC" id="3.6.1.66" evidence="18"/>
<dbReference type="PROSITE" id="PS01277">
    <property type="entry name" value="RIBONUCLEASE_PH"/>
    <property type="match status" value="1"/>
</dbReference>
<evidence type="ECO:0000256" key="19">
    <source>
        <dbReference type="RuleBase" id="RU003781"/>
    </source>
</evidence>
<dbReference type="GO" id="GO:0008033">
    <property type="term" value="P:tRNA processing"/>
    <property type="evidence" value="ECO:0007669"/>
    <property type="project" value="UniProtKB-UniRule"/>
</dbReference>
<dbReference type="InterPro" id="IPR015847">
    <property type="entry name" value="ExoRNase_PH_dom2"/>
</dbReference>
<feature type="binding site" evidence="18">
    <location>
        <begin position="404"/>
        <end position="407"/>
    </location>
    <ligand>
        <name>substrate</name>
    </ligand>
</feature>
<dbReference type="InterPro" id="IPR018336">
    <property type="entry name" value="RNase_PH_CS"/>
</dbReference>
<comment type="catalytic activity">
    <reaction evidence="16 18">
        <text>XTP + H2O = XMP + diphosphate + H(+)</text>
        <dbReference type="Rhea" id="RHEA:28610"/>
        <dbReference type="ChEBI" id="CHEBI:15377"/>
        <dbReference type="ChEBI" id="CHEBI:15378"/>
        <dbReference type="ChEBI" id="CHEBI:33019"/>
        <dbReference type="ChEBI" id="CHEBI:57464"/>
        <dbReference type="ChEBI" id="CHEBI:61314"/>
        <dbReference type="EC" id="3.6.1.66"/>
    </reaction>
</comment>
<comment type="caution">
    <text evidence="22">The sequence shown here is derived from an EMBL/GenBank/DDBJ whole genome shotgun (WGS) entry which is preliminary data.</text>
</comment>
<gene>
    <name evidence="17 22" type="primary">rph</name>
    <name evidence="22" type="ORF">CLCY_8c00030</name>
</gene>
<feature type="binding site" evidence="18">
    <location>
        <begin position="259"/>
        <end position="264"/>
    </location>
    <ligand>
        <name>substrate</name>
    </ligand>
</feature>
<evidence type="ECO:0000256" key="3">
    <source>
        <dbReference type="ARBA" id="ARBA00011738"/>
    </source>
</evidence>
<dbReference type="GO" id="GO:0046872">
    <property type="term" value="F:metal ion binding"/>
    <property type="evidence" value="ECO:0007669"/>
    <property type="project" value="UniProtKB-KW"/>
</dbReference>
<dbReference type="Gene3D" id="3.30.230.70">
    <property type="entry name" value="GHMP Kinase, N-terminal domain"/>
    <property type="match status" value="1"/>
</dbReference>
<dbReference type="InterPro" id="IPR050080">
    <property type="entry name" value="RNase_PH"/>
</dbReference>
<keyword evidence="5 17" id="KW-0820">tRNA-binding</keyword>
<feature type="binding site" evidence="18">
    <location>
        <position position="292"/>
    </location>
    <ligand>
        <name>Mg(2+)</name>
        <dbReference type="ChEBI" id="CHEBI:18420"/>
    </ligand>
</feature>
<dbReference type="SUPFAM" id="SSF52972">
    <property type="entry name" value="ITPase-like"/>
    <property type="match status" value="1"/>
</dbReference>
<name>A0A0J8DBN8_CLOCY</name>
<dbReference type="SUPFAM" id="SSF55666">
    <property type="entry name" value="Ribonuclease PH domain 2-like"/>
    <property type="match status" value="1"/>
</dbReference>
<keyword evidence="23" id="KW-1185">Reference proteome</keyword>
<evidence type="ECO:0000256" key="15">
    <source>
        <dbReference type="ARBA" id="ARBA00051875"/>
    </source>
</evidence>
<dbReference type="Pfam" id="PF01138">
    <property type="entry name" value="RNase_PH"/>
    <property type="match status" value="1"/>
</dbReference>
<dbReference type="InterPro" id="IPR029001">
    <property type="entry name" value="ITPase-like_fam"/>
</dbReference>
<feature type="binding site" evidence="18">
    <location>
        <position position="427"/>
    </location>
    <ligand>
        <name>substrate</name>
    </ligand>
</feature>
<dbReference type="InterPro" id="IPR002637">
    <property type="entry name" value="RdgB/HAM1"/>
</dbReference>
<dbReference type="NCBIfam" id="TIGR01966">
    <property type="entry name" value="RNasePH"/>
    <property type="match status" value="1"/>
</dbReference>
<evidence type="ECO:0000256" key="18">
    <source>
        <dbReference type="HAMAP-Rule" id="MF_01405"/>
    </source>
</evidence>
<evidence type="ECO:0000256" key="16">
    <source>
        <dbReference type="ARBA" id="ARBA00052017"/>
    </source>
</evidence>
<evidence type="ECO:0000256" key="10">
    <source>
        <dbReference type="ARBA" id="ARBA00022741"/>
    </source>
</evidence>
<reference evidence="22 23" key="1">
    <citation type="submission" date="2015-06" db="EMBL/GenBank/DDBJ databases">
        <title>Draft genome sequence of the purine-degrading Clostridium cylindrosporum HC-1 (DSM 605).</title>
        <authorList>
            <person name="Poehlein A."/>
            <person name="Schiel-Bengelsdorf B."/>
            <person name="Bengelsdorf F."/>
            <person name="Daniel R."/>
            <person name="Duerre P."/>
        </authorList>
    </citation>
    <scope>NUCLEOTIDE SEQUENCE [LARGE SCALE GENOMIC DNA]</scope>
    <source>
        <strain evidence="22 23">DSM 605</strain>
    </source>
</reference>
<dbReference type="InterPro" id="IPR027408">
    <property type="entry name" value="PNPase/RNase_PH_dom_sf"/>
</dbReference>
<proteinExistence type="inferred from homology"/>
<dbReference type="HAMAP" id="MF_01405">
    <property type="entry name" value="Non_canon_purine_NTPase"/>
    <property type="match status" value="1"/>
</dbReference>
<feature type="binding site" evidence="17">
    <location>
        <begin position="125"/>
        <end position="127"/>
    </location>
    <ligand>
        <name>phosphate</name>
        <dbReference type="ChEBI" id="CHEBI:43474"/>
        <note>substrate</note>
    </ligand>
</feature>
<dbReference type="GO" id="GO:0009146">
    <property type="term" value="P:purine nucleoside triphosphate catabolic process"/>
    <property type="evidence" value="ECO:0007669"/>
    <property type="project" value="UniProtKB-UniRule"/>
</dbReference>
<keyword evidence="8 17" id="KW-0548">Nucleotidyltransferase</keyword>
<evidence type="ECO:0000313" key="23">
    <source>
        <dbReference type="Proteomes" id="UP000036756"/>
    </source>
</evidence>
<evidence type="ECO:0000256" key="1">
    <source>
        <dbReference type="ARBA" id="ARBA00006678"/>
    </source>
</evidence>
<dbReference type="FunFam" id="3.90.950.10:FF:000001">
    <property type="entry name" value="dITP/XTP pyrophosphatase"/>
    <property type="match status" value="1"/>
</dbReference>
<dbReference type="Proteomes" id="UP000036756">
    <property type="component" value="Unassembled WGS sequence"/>
</dbReference>
<evidence type="ECO:0000256" key="5">
    <source>
        <dbReference type="ARBA" id="ARBA00022555"/>
    </source>
</evidence>
<dbReference type="PANTHER" id="PTHR11953">
    <property type="entry name" value="EXOSOME COMPLEX COMPONENT"/>
    <property type="match status" value="1"/>
</dbReference>
<evidence type="ECO:0000256" key="6">
    <source>
        <dbReference type="ARBA" id="ARBA00022679"/>
    </source>
</evidence>
<dbReference type="EMBL" id="LFVU01000001">
    <property type="protein sequence ID" value="KMT23267.1"/>
    <property type="molecule type" value="Genomic_DNA"/>
</dbReference>
<comment type="similarity">
    <text evidence="1 17">Belongs to the RNase PH family.</text>
</comment>
<dbReference type="PATRIC" id="fig|1121307.3.peg.2455"/>
<dbReference type="GO" id="GO:0000175">
    <property type="term" value="F:3'-5'-RNA exonuclease activity"/>
    <property type="evidence" value="ECO:0007669"/>
    <property type="project" value="UniProtKB-UniRule"/>
</dbReference>
<dbReference type="STRING" id="1121307.CLCY_8c00030"/>
<keyword evidence="7 17" id="KW-0819">tRNA processing</keyword>
<evidence type="ECO:0000256" key="14">
    <source>
        <dbReference type="ARBA" id="ARBA00023080"/>
    </source>
</evidence>
<feature type="binding site" evidence="18">
    <location>
        <position position="321"/>
    </location>
    <ligand>
        <name>Mg(2+)</name>
        <dbReference type="ChEBI" id="CHEBI:18420"/>
    </ligand>
</feature>
<dbReference type="SUPFAM" id="SSF54211">
    <property type="entry name" value="Ribosomal protein S5 domain 2-like"/>
    <property type="match status" value="1"/>
</dbReference>
<dbReference type="GO" id="GO:0009117">
    <property type="term" value="P:nucleotide metabolic process"/>
    <property type="evidence" value="ECO:0007669"/>
    <property type="project" value="UniProtKB-KW"/>
</dbReference>
<dbReference type="AlphaFoldDB" id="A0A0J8DBN8"/>
<keyword evidence="11 18" id="KW-0378">Hydrolase</keyword>
<dbReference type="InterPro" id="IPR001247">
    <property type="entry name" value="ExoRNase_PH_dom1"/>
</dbReference>
<keyword evidence="6 17" id="KW-0808">Transferase</keyword>
<dbReference type="InterPro" id="IPR020922">
    <property type="entry name" value="dITP/XTP_pyrophosphatase"/>
</dbReference>
<dbReference type="InterPro" id="IPR002381">
    <property type="entry name" value="RNase_PH_bac-type"/>
</dbReference>
<evidence type="ECO:0000256" key="11">
    <source>
        <dbReference type="ARBA" id="ARBA00022801"/>
    </source>
</evidence>
<dbReference type="PANTHER" id="PTHR11953:SF0">
    <property type="entry name" value="EXOSOME COMPLEX COMPONENT RRP41"/>
    <property type="match status" value="1"/>
</dbReference>
<dbReference type="GO" id="GO:0036222">
    <property type="term" value="F:XTP diphosphatase activity"/>
    <property type="evidence" value="ECO:0007669"/>
    <property type="project" value="UniProtKB-UniRule"/>
</dbReference>
<dbReference type="FunFam" id="3.30.230.70:FF:000003">
    <property type="entry name" value="Ribonuclease PH"/>
    <property type="match status" value="1"/>
</dbReference>
<dbReference type="InterPro" id="IPR036345">
    <property type="entry name" value="ExoRNase_PH_dom2_sf"/>
</dbReference>
<keyword evidence="13" id="KW-0694">RNA-binding</keyword>
<feature type="binding site" evidence="17">
    <location>
        <position position="87"/>
    </location>
    <ligand>
        <name>phosphate</name>
        <dbReference type="ChEBI" id="CHEBI:43474"/>
        <note>substrate</note>
    </ligand>
</feature>
<dbReference type="GO" id="GO:0000049">
    <property type="term" value="F:tRNA binding"/>
    <property type="evidence" value="ECO:0007669"/>
    <property type="project" value="UniProtKB-UniRule"/>
</dbReference>
<evidence type="ECO:0000259" key="20">
    <source>
        <dbReference type="Pfam" id="PF01138"/>
    </source>
</evidence>
<dbReference type="EC" id="2.7.7.56" evidence="17"/>
<evidence type="ECO:0000256" key="7">
    <source>
        <dbReference type="ARBA" id="ARBA00022694"/>
    </source>
</evidence>
<feature type="binding site" evidence="18">
    <location>
        <position position="322"/>
    </location>
    <ligand>
        <name>substrate</name>
    </ligand>
</feature>
<evidence type="ECO:0000256" key="8">
    <source>
        <dbReference type="ARBA" id="ARBA00022695"/>
    </source>
</evidence>
<sequence length="447" mass="49839">MKRIDKRNFNKLRDIKITRDYIKHAEGSVLIEFGETKVICTASIEDRVPHFIKGTGEGWITAEYGMIPRSTGNRKARESSKGKVDGRTSEIQRLIGRSLRSVVDLKKLGERTIWIDCDVIQADGGTRCASITGAFVALVDAINKLDASVKFKEYPIKSYVAAVSVGVLENEVILDLCYEEDSSAAVDMNIVMTDLHEFIEIQGTGEERPYTLNEMNNMIETAKSGIDEIIKIQKQALGQGKSRIGEKRVTRIDKVVLASNNEHKLIEIRNILKNLSIDVISLKDAGIDIDVEEDGLTFEENSFKKANEVKKLTKHAVLADDSGLQVYALGLSPGVYSARYAGENATDEENNTKLLNEMENVQDSKRGARFVTVLTLITPDNEKIVVRGEVRGVIEKSPRGENGFGYDPLFTPDGYTSTFGELSMDEKNSMSHRSRALENLRNKLKRL</sequence>
<feature type="domain" description="Exoribonuclease phosphorolytic" evidence="20">
    <location>
        <begin position="12"/>
        <end position="141"/>
    </location>
</feature>
<dbReference type="NCBIfam" id="NF011397">
    <property type="entry name" value="PRK14822.1"/>
    <property type="match status" value="1"/>
</dbReference>
<dbReference type="CDD" id="cd11362">
    <property type="entry name" value="RNase_PH_bact"/>
    <property type="match status" value="1"/>
</dbReference>
<keyword evidence="10 18" id="KW-0547">Nucleotide-binding</keyword>
<dbReference type="GO" id="GO:0017111">
    <property type="term" value="F:ribonucleoside triphosphate phosphatase activity"/>
    <property type="evidence" value="ECO:0007669"/>
    <property type="project" value="InterPro"/>
</dbReference>
<comment type="catalytic activity">
    <reaction evidence="15 18">
        <text>dITP + H2O = dIMP + diphosphate + H(+)</text>
        <dbReference type="Rhea" id="RHEA:28342"/>
        <dbReference type="ChEBI" id="CHEBI:15377"/>
        <dbReference type="ChEBI" id="CHEBI:15378"/>
        <dbReference type="ChEBI" id="CHEBI:33019"/>
        <dbReference type="ChEBI" id="CHEBI:61194"/>
        <dbReference type="ChEBI" id="CHEBI:61382"/>
        <dbReference type="EC" id="3.6.1.66"/>
    </reaction>
</comment>
<feature type="domain" description="Exoribonuclease phosphorolytic" evidence="21">
    <location>
        <begin position="159"/>
        <end position="224"/>
    </location>
</feature>
<dbReference type="Gene3D" id="3.90.950.10">
    <property type="match status" value="1"/>
</dbReference>
<dbReference type="Pfam" id="PF01725">
    <property type="entry name" value="Ham1p_like"/>
    <property type="match status" value="1"/>
</dbReference>
<dbReference type="Pfam" id="PF03725">
    <property type="entry name" value="RNase_PH_C"/>
    <property type="match status" value="1"/>
</dbReference>
<keyword evidence="9 18" id="KW-0479">Metal-binding</keyword>
<dbReference type="HAMAP" id="MF_00564">
    <property type="entry name" value="RNase_PH"/>
    <property type="match status" value="1"/>
</dbReference>
<comment type="function">
    <text evidence="18">Pyrophosphatase that catalyzes the hydrolysis of nucleoside triphosphates to their monophosphate derivatives, with a high preference for the non-canonical purine nucleotides XTP (xanthosine triphosphate), dITP (deoxyinosine triphosphate) and ITP. Seems to function as a house-cleaning enzyme that removes non-canonical purine nucleotides from the nucleotide pool, thus preventing their incorporation into DNA/RNA and avoiding chromosomal lesions.</text>
</comment>
<keyword evidence="4 17" id="KW-0698">rRNA processing</keyword>
<feature type="binding site" evidence="18">
    <location>
        <begin position="432"/>
        <end position="433"/>
    </location>
    <ligand>
        <name>substrate</name>
    </ligand>
</feature>
<comment type="catalytic activity">
    <reaction evidence="17">
        <text>tRNA(n+1) + phosphate = tRNA(n) + a ribonucleoside 5'-diphosphate</text>
        <dbReference type="Rhea" id="RHEA:10628"/>
        <dbReference type="Rhea" id="RHEA-COMP:17343"/>
        <dbReference type="Rhea" id="RHEA-COMP:17344"/>
        <dbReference type="ChEBI" id="CHEBI:43474"/>
        <dbReference type="ChEBI" id="CHEBI:57930"/>
        <dbReference type="ChEBI" id="CHEBI:173114"/>
        <dbReference type="EC" id="2.7.7.56"/>
    </reaction>
</comment>
<dbReference type="GO" id="GO:0035870">
    <property type="term" value="F:dITP diphosphatase activity"/>
    <property type="evidence" value="ECO:0007669"/>
    <property type="project" value="UniProtKB-UniRule"/>
</dbReference>
<dbReference type="OrthoDB" id="9807456at2"/>
<evidence type="ECO:0000256" key="9">
    <source>
        <dbReference type="ARBA" id="ARBA00022723"/>
    </source>
</evidence>
<feature type="active site" description="Proton acceptor" evidence="18">
    <location>
        <position position="321"/>
    </location>
</feature>
<accession>A0A0J8DBN8</accession>
<dbReference type="InterPro" id="IPR020568">
    <property type="entry name" value="Ribosomal_Su5_D2-typ_SF"/>
</dbReference>
<dbReference type="GO" id="GO:0009022">
    <property type="term" value="F:tRNA nucleotidyltransferase activity"/>
    <property type="evidence" value="ECO:0007669"/>
    <property type="project" value="UniProtKB-UniRule"/>
</dbReference>
<evidence type="ECO:0000313" key="22">
    <source>
        <dbReference type="EMBL" id="KMT23267.1"/>
    </source>
</evidence>
<dbReference type="GO" id="GO:0000166">
    <property type="term" value="F:nucleotide binding"/>
    <property type="evidence" value="ECO:0007669"/>
    <property type="project" value="UniProtKB-KW"/>
</dbReference>
<comment type="function">
    <text evidence="17">Phosphorolytic 3'-5' exoribonuclease that plays an important role in tRNA 3'-end maturation. Removes nucleotide residues following the 3'-CCA terminus of tRNAs; can also add nucleotides to the ends of RNA molecules by using nucleoside diphosphates as substrates, but this may not be physiologically important. Probably plays a role in initiation of 16S rRNA degradation (leading to ribosome degradation) during starvation.</text>
</comment>
<evidence type="ECO:0000259" key="21">
    <source>
        <dbReference type="Pfam" id="PF03725"/>
    </source>
</evidence>
<dbReference type="GO" id="GO:0016075">
    <property type="term" value="P:rRNA catabolic process"/>
    <property type="evidence" value="ECO:0007669"/>
    <property type="project" value="UniProtKB-UniRule"/>
</dbReference>
<evidence type="ECO:0000256" key="4">
    <source>
        <dbReference type="ARBA" id="ARBA00022552"/>
    </source>
</evidence>
<comment type="subunit">
    <text evidence="3 18">Homodimer.</text>
</comment>